<keyword evidence="6 10" id="KW-1133">Transmembrane helix</keyword>
<name>L5KMH0_PTEAL</name>
<dbReference type="InterPro" id="IPR004032">
    <property type="entry name" value="PMP22_EMP_MP20"/>
</dbReference>
<dbReference type="Pfam" id="PF23727">
    <property type="entry name" value="Beta-prop_FAM234A_B"/>
    <property type="match status" value="1"/>
</dbReference>
<sequence>MATVLSRALKLPGKKSPDLGEYDPLTQADSDESEDDLVLDLQQKNGGVKNGKSPLGEAPEPDSDAEVAGAAKPHLSEVTSEGYPSEPLGGLEQKATSSIVSYVRTSVFLLTLLISMILVLVCAFLIPCPPRDLHSTWSRHLGPQGDGDLSPLELADVNEDGLRDVLLSFVTSRNASAIGVSRPASILVCLSGMNGSTLWSSPLPEEARDITCLDLLPGSVAETICLVTGTHKMLSAFNATSGKAIWTLNPNYLSNGTLAAPAVVLPDVDEDGVRDLVVLAIGELQPDLCFLLVSGRTGNPVGRPVKYNIMGVGNLIGPQVYITASGAVYILFGFGNIQAVALRDIFVQAQNRDSSPPSLQIEEPEWEKRRSINLSELIDIYSDGVELLQMVKAADSNCSNLLITTRQGLVLLRGQNLTPCWTLSLQGLHSQPTPGYFTDDQTLDFLLQIQDGVGMKKIMVVDGDSGSVIWSYSAPCHMKETPTTSAVTSDQKSVFLFWAEELPAASPNSDAILGTEPFSLHHLYLLHPTFPSILLDLANATGTVTASEVGINDLWKDAFYVTRTMEPSSEGHPAPLVVSKLSLRWALMEGQMVQLKETTPKIGRGELRRFLSRIKFVDSPLQFFGEKGDVVILISPLLRGGRKALWKACCSSLGTARTTWLGEKKPPITHPSTPAQETYNLGRQVPPLTAVTNLQKSGLTRQLPAPATQSLGPSGLSVLTSHQKAKMLVLLAGIFVVHIATVIMLFVSTIANVWVVSDSGKASVGLWKNCTDVSCDGTLPYANEDALKAVQAFMILSIIFSVISLVVFVFQLFTMEKGNRFFLSGATMLVCWLCIMVGVSIYTHHYADGYGTSYLKSHHGYSFILTWICFCFSFIIGILYLVLRKK</sequence>
<dbReference type="eggNOG" id="ENOG502QVNA">
    <property type="taxonomic scope" value="Eukaryota"/>
</dbReference>
<comment type="subcellular location">
    <subcellularLocation>
        <location evidence="1 10">Membrane</location>
        <topology evidence="1 10">Multi-pass membrane protein</topology>
    </subcellularLocation>
    <subcellularLocation>
        <location evidence="2">Membrane</location>
        <topology evidence="2">Single-pass membrane protein</topology>
    </subcellularLocation>
</comment>
<evidence type="ECO:0000256" key="8">
    <source>
        <dbReference type="ARBA" id="ARBA00023180"/>
    </source>
</evidence>
<dbReference type="AlphaFoldDB" id="L5KMH0"/>
<evidence type="ECO:0000256" key="6">
    <source>
        <dbReference type="ARBA" id="ARBA00022989"/>
    </source>
</evidence>
<feature type="transmembrane region" description="Helical" evidence="10">
    <location>
        <begin position="789"/>
        <end position="810"/>
    </location>
</feature>
<accession>L5KMH0</accession>
<dbReference type="PROSITE" id="PS01221">
    <property type="entry name" value="PMP22_1"/>
    <property type="match status" value="1"/>
</dbReference>
<dbReference type="InterPro" id="IPR003932">
    <property type="entry name" value="EMP_1"/>
</dbReference>
<feature type="domain" description="FAM234A/B beta-propeller" evidence="12">
    <location>
        <begin position="152"/>
        <end position="616"/>
    </location>
</feature>
<feature type="transmembrane region" description="Helical" evidence="10">
    <location>
        <begin position="107"/>
        <end position="126"/>
    </location>
</feature>
<dbReference type="SUPFAM" id="SSF50998">
    <property type="entry name" value="Quinoprotein alcohol dehydrogenase-like"/>
    <property type="match status" value="1"/>
</dbReference>
<keyword evidence="8" id="KW-0325">Glycoprotein</keyword>
<dbReference type="STRING" id="9402.L5KMH0"/>
<keyword evidence="7 10" id="KW-0472">Membrane</keyword>
<evidence type="ECO:0000313" key="14">
    <source>
        <dbReference type="Proteomes" id="UP000010552"/>
    </source>
</evidence>
<evidence type="ECO:0000256" key="1">
    <source>
        <dbReference type="ARBA" id="ARBA00004141"/>
    </source>
</evidence>
<dbReference type="PRINTS" id="PR01454">
    <property type="entry name" value="EPMEMPROT1"/>
</dbReference>
<dbReference type="Proteomes" id="UP000010552">
    <property type="component" value="Unassembled WGS sequence"/>
</dbReference>
<dbReference type="GO" id="GO:0016020">
    <property type="term" value="C:membrane"/>
    <property type="evidence" value="ECO:0007669"/>
    <property type="project" value="UniProtKB-SubCell"/>
</dbReference>
<dbReference type="FunCoup" id="L5KMH0">
    <property type="interactions" value="556"/>
</dbReference>
<dbReference type="PANTHER" id="PTHR21419:SF25">
    <property type="entry name" value="PROTEIN FAM234B"/>
    <property type="match status" value="1"/>
</dbReference>
<dbReference type="PROSITE" id="PS01222">
    <property type="entry name" value="PMP22_2"/>
    <property type="match status" value="1"/>
</dbReference>
<dbReference type="InterPro" id="IPR011047">
    <property type="entry name" value="Quinoprotein_ADH-like_sf"/>
</dbReference>
<proteinExistence type="inferred from homology"/>
<feature type="region of interest" description="Disordered" evidence="11">
    <location>
        <begin position="1"/>
        <end position="89"/>
    </location>
</feature>
<organism evidence="13 14">
    <name type="scientific">Pteropus alecto</name>
    <name type="common">Black flying fox</name>
    <dbReference type="NCBI Taxonomy" id="9402"/>
    <lineage>
        <taxon>Eukaryota</taxon>
        <taxon>Metazoa</taxon>
        <taxon>Chordata</taxon>
        <taxon>Craniata</taxon>
        <taxon>Vertebrata</taxon>
        <taxon>Euteleostomi</taxon>
        <taxon>Mammalia</taxon>
        <taxon>Eutheria</taxon>
        <taxon>Laurasiatheria</taxon>
        <taxon>Chiroptera</taxon>
        <taxon>Yinpterochiroptera</taxon>
        <taxon>Pteropodoidea</taxon>
        <taxon>Pteropodidae</taxon>
        <taxon>Pteropodinae</taxon>
        <taxon>Pteropus</taxon>
    </lineage>
</organism>
<evidence type="ECO:0000313" key="13">
    <source>
        <dbReference type="EMBL" id="ELK11956.1"/>
    </source>
</evidence>
<dbReference type="EMBL" id="KB030666">
    <property type="protein sequence ID" value="ELK11956.1"/>
    <property type="molecule type" value="Genomic_DNA"/>
</dbReference>
<dbReference type="PANTHER" id="PTHR21419">
    <property type="match status" value="1"/>
</dbReference>
<feature type="transmembrane region" description="Helical" evidence="10">
    <location>
        <begin position="320"/>
        <end position="342"/>
    </location>
</feature>
<feature type="compositionally biased region" description="Acidic residues" evidence="11">
    <location>
        <begin position="29"/>
        <end position="38"/>
    </location>
</feature>
<keyword evidence="14" id="KW-1185">Reference proteome</keyword>
<feature type="transmembrane region" description="Helical" evidence="10">
    <location>
        <begin position="728"/>
        <end position="755"/>
    </location>
</feature>
<dbReference type="Pfam" id="PF00822">
    <property type="entry name" value="PMP22_Claudin"/>
    <property type="match status" value="1"/>
</dbReference>
<comment type="similarity">
    <text evidence="3 10">Belongs to the PMP-22/EMP/MP20 family.</text>
</comment>
<dbReference type="FunFam" id="1.20.140.150:FF:000026">
    <property type="entry name" value="Epithelial membrane protein 1"/>
    <property type="match status" value="1"/>
</dbReference>
<dbReference type="InterPro" id="IPR055409">
    <property type="entry name" value="Beta-prop_FAM234A_B"/>
</dbReference>
<evidence type="ECO:0000256" key="4">
    <source>
        <dbReference type="ARBA" id="ARBA00013553"/>
    </source>
</evidence>
<keyword evidence="5 10" id="KW-0812">Transmembrane</keyword>
<evidence type="ECO:0000256" key="11">
    <source>
        <dbReference type="SAM" id="MobiDB-lite"/>
    </source>
</evidence>
<comment type="similarity">
    <text evidence="9">Belongs to the FAM234 family.</text>
</comment>
<dbReference type="Gene3D" id="1.20.140.150">
    <property type="match status" value="1"/>
</dbReference>
<dbReference type="InterPro" id="IPR045232">
    <property type="entry name" value="FAM234"/>
</dbReference>
<comment type="caution">
    <text evidence="10">Lacks conserved residue(s) required for the propagation of feature annotation.</text>
</comment>
<evidence type="ECO:0000256" key="10">
    <source>
        <dbReference type="RuleBase" id="RU363088"/>
    </source>
</evidence>
<feature type="transmembrane region" description="Helical" evidence="10">
    <location>
        <begin position="863"/>
        <end position="883"/>
    </location>
</feature>
<dbReference type="InterPro" id="IPR004031">
    <property type="entry name" value="PMP22/EMP/MP20/Claudin"/>
</dbReference>
<reference evidence="14" key="1">
    <citation type="journal article" date="2013" name="Science">
        <title>Comparative analysis of bat genomes provides insight into the evolution of flight and immunity.</title>
        <authorList>
            <person name="Zhang G."/>
            <person name="Cowled C."/>
            <person name="Shi Z."/>
            <person name="Huang Z."/>
            <person name="Bishop-Lilly K.A."/>
            <person name="Fang X."/>
            <person name="Wynne J.W."/>
            <person name="Xiong Z."/>
            <person name="Baker M.L."/>
            <person name="Zhao W."/>
            <person name="Tachedjian M."/>
            <person name="Zhu Y."/>
            <person name="Zhou P."/>
            <person name="Jiang X."/>
            <person name="Ng J."/>
            <person name="Yang L."/>
            <person name="Wu L."/>
            <person name="Xiao J."/>
            <person name="Feng Y."/>
            <person name="Chen Y."/>
            <person name="Sun X."/>
            <person name="Zhang Y."/>
            <person name="Marsh G.A."/>
            <person name="Crameri G."/>
            <person name="Broder C.C."/>
            <person name="Frey K.G."/>
            <person name="Wang L.F."/>
            <person name="Wang J."/>
        </authorList>
    </citation>
    <scope>NUCLEOTIDE SEQUENCE [LARGE SCALE GENOMIC DNA]</scope>
</reference>
<protein>
    <recommendedName>
        <fullName evidence="4 10">Epithelial membrane protein 1</fullName>
    </recommendedName>
</protein>
<evidence type="ECO:0000256" key="9">
    <source>
        <dbReference type="ARBA" id="ARBA00025791"/>
    </source>
</evidence>
<feature type="transmembrane region" description="Helical" evidence="10">
    <location>
        <begin position="822"/>
        <end position="843"/>
    </location>
</feature>
<gene>
    <name evidence="13" type="ORF">PAL_GLEAN10015630</name>
</gene>
<evidence type="ECO:0000256" key="5">
    <source>
        <dbReference type="ARBA" id="ARBA00022692"/>
    </source>
</evidence>
<dbReference type="InParanoid" id="L5KMH0"/>
<dbReference type="PRINTS" id="PR01453">
    <property type="entry name" value="EPMEMFAMILY"/>
</dbReference>
<evidence type="ECO:0000256" key="3">
    <source>
        <dbReference type="ARBA" id="ARBA00006864"/>
    </source>
</evidence>
<evidence type="ECO:0000259" key="12">
    <source>
        <dbReference type="Pfam" id="PF23727"/>
    </source>
</evidence>
<evidence type="ECO:0000256" key="7">
    <source>
        <dbReference type="ARBA" id="ARBA00023136"/>
    </source>
</evidence>
<evidence type="ECO:0000256" key="2">
    <source>
        <dbReference type="ARBA" id="ARBA00004167"/>
    </source>
</evidence>